<dbReference type="AlphaFoldDB" id="A2D7G1"/>
<dbReference type="InParanoid" id="A2D7G1"/>
<evidence type="ECO:0000256" key="1">
    <source>
        <dbReference type="SAM" id="MobiDB-lite"/>
    </source>
</evidence>
<sequence length="236" mass="27046">MYKFEWGVEEEKNYDLRAYKCGGWASARIQTRRTGNWQQFYDGEKTPINQPFPIDYKKKYVPPKRPKTAIEHPKKTKLDLYQDALATLSPQTVREIVQSTVSSTTYNTPPFNESISPIRIKPSERGPLSSIATSRSINTSRSKTSMERAQTSRTVKTSRTISALPVNTVDLSNIQVPEIARIIHKNKGENPSRFPFRVSTLYLSELSEAEEKMKESKKKPKKRAKANPQNHIIEFP</sequence>
<dbReference type="VEuPathDB" id="TrichDB:TVAG_120150"/>
<name>A2D7G1_TRIV3</name>
<proteinExistence type="predicted"/>
<dbReference type="KEGG" id="tva:4720644"/>
<evidence type="ECO:0000313" key="2">
    <source>
        <dbReference type="EMBL" id="EAY23678.1"/>
    </source>
</evidence>
<protein>
    <submittedName>
        <fullName evidence="2">Uncharacterized protein</fullName>
    </submittedName>
</protein>
<keyword evidence="3" id="KW-1185">Reference proteome</keyword>
<evidence type="ECO:0000313" key="3">
    <source>
        <dbReference type="Proteomes" id="UP000001542"/>
    </source>
</evidence>
<dbReference type="Proteomes" id="UP000001542">
    <property type="component" value="Unassembled WGS sequence"/>
</dbReference>
<dbReference type="EMBL" id="DS113177">
    <property type="protein sequence ID" value="EAY23678.1"/>
    <property type="molecule type" value="Genomic_DNA"/>
</dbReference>
<feature type="region of interest" description="Disordered" evidence="1">
    <location>
        <begin position="211"/>
        <end position="236"/>
    </location>
</feature>
<feature type="compositionally biased region" description="Basic residues" evidence="1">
    <location>
        <begin position="215"/>
        <end position="225"/>
    </location>
</feature>
<dbReference type="RefSeq" id="XP_001276926.1">
    <property type="nucleotide sequence ID" value="XM_001276925.1"/>
</dbReference>
<organism evidence="2 3">
    <name type="scientific">Trichomonas vaginalis (strain ATCC PRA-98 / G3)</name>
    <dbReference type="NCBI Taxonomy" id="412133"/>
    <lineage>
        <taxon>Eukaryota</taxon>
        <taxon>Metamonada</taxon>
        <taxon>Parabasalia</taxon>
        <taxon>Trichomonadida</taxon>
        <taxon>Trichomonadidae</taxon>
        <taxon>Trichomonas</taxon>
    </lineage>
</organism>
<reference evidence="2" key="1">
    <citation type="submission" date="2006-10" db="EMBL/GenBank/DDBJ databases">
        <authorList>
            <person name="Amadeo P."/>
            <person name="Zhao Q."/>
            <person name="Wortman J."/>
            <person name="Fraser-Liggett C."/>
            <person name="Carlton J."/>
        </authorList>
    </citation>
    <scope>NUCLEOTIDE SEQUENCE</scope>
    <source>
        <strain evidence="2">G3</strain>
    </source>
</reference>
<accession>A2D7G1</accession>
<reference evidence="2" key="2">
    <citation type="journal article" date="2007" name="Science">
        <title>Draft genome sequence of the sexually transmitted pathogen Trichomonas vaginalis.</title>
        <authorList>
            <person name="Carlton J.M."/>
            <person name="Hirt R.P."/>
            <person name="Silva J.C."/>
            <person name="Delcher A.L."/>
            <person name="Schatz M."/>
            <person name="Zhao Q."/>
            <person name="Wortman J.R."/>
            <person name="Bidwell S.L."/>
            <person name="Alsmark U.C.M."/>
            <person name="Besteiro S."/>
            <person name="Sicheritz-Ponten T."/>
            <person name="Noel C.J."/>
            <person name="Dacks J.B."/>
            <person name="Foster P.G."/>
            <person name="Simillion C."/>
            <person name="Van de Peer Y."/>
            <person name="Miranda-Saavedra D."/>
            <person name="Barton G.J."/>
            <person name="Westrop G.D."/>
            <person name="Mueller S."/>
            <person name="Dessi D."/>
            <person name="Fiori P.L."/>
            <person name="Ren Q."/>
            <person name="Paulsen I."/>
            <person name="Zhang H."/>
            <person name="Bastida-Corcuera F.D."/>
            <person name="Simoes-Barbosa A."/>
            <person name="Brown M.T."/>
            <person name="Hayes R.D."/>
            <person name="Mukherjee M."/>
            <person name="Okumura C.Y."/>
            <person name="Schneider R."/>
            <person name="Smith A.J."/>
            <person name="Vanacova S."/>
            <person name="Villalvazo M."/>
            <person name="Haas B.J."/>
            <person name="Pertea M."/>
            <person name="Feldblyum T.V."/>
            <person name="Utterback T.R."/>
            <person name="Shu C.L."/>
            <person name="Osoegawa K."/>
            <person name="de Jong P.J."/>
            <person name="Hrdy I."/>
            <person name="Horvathova L."/>
            <person name="Zubacova Z."/>
            <person name="Dolezal P."/>
            <person name="Malik S.B."/>
            <person name="Logsdon J.M. Jr."/>
            <person name="Henze K."/>
            <person name="Gupta A."/>
            <person name="Wang C.C."/>
            <person name="Dunne R.L."/>
            <person name="Upcroft J.A."/>
            <person name="Upcroft P."/>
            <person name="White O."/>
            <person name="Salzberg S.L."/>
            <person name="Tang P."/>
            <person name="Chiu C.-H."/>
            <person name="Lee Y.-S."/>
            <person name="Embley T.M."/>
            <person name="Coombs G.H."/>
            <person name="Mottram J.C."/>
            <person name="Tachezy J."/>
            <person name="Fraser-Liggett C.M."/>
            <person name="Johnson P.J."/>
        </authorList>
    </citation>
    <scope>NUCLEOTIDE SEQUENCE [LARGE SCALE GENOMIC DNA]</scope>
    <source>
        <strain evidence="2">G3</strain>
    </source>
</reference>
<dbReference type="VEuPathDB" id="TrichDB:TVAGG3_0993060"/>
<gene>
    <name evidence="2" type="ORF">TVAG_120150</name>
</gene>
<feature type="region of interest" description="Disordered" evidence="1">
    <location>
        <begin position="136"/>
        <end position="156"/>
    </location>
</feature>